<dbReference type="OrthoDB" id="4876415at2"/>
<feature type="transmembrane region" description="Helical" evidence="2">
    <location>
        <begin position="51"/>
        <end position="70"/>
    </location>
</feature>
<feature type="transmembrane region" description="Helical" evidence="2">
    <location>
        <begin position="102"/>
        <end position="122"/>
    </location>
</feature>
<evidence type="ECO:0000313" key="4">
    <source>
        <dbReference type="Proteomes" id="UP000000637"/>
    </source>
</evidence>
<feature type="transmembrane region" description="Helical" evidence="2">
    <location>
        <begin position="236"/>
        <end position="251"/>
    </location>
</feature>
<feature type="transmembrane region" description="Helical" evidence="2">
    <location>
        <begin position="333"/>
        <end position="356"/>
    </location>
</feature>
<proteinExistence type="predicted"/>
<dbReference type="AlphaFoldDB" id="A1RC22"/>
<reference evidence="3 4" key="1">
    <citation type="journal article" date="2006" name="PLoS Genet.">
        <title>Secrets of soil survival revealed by the genome sequence of Arthrobacter aurescens TC1.</title>
        <authorList>
            <person name="Mongodin E.F."/>
            <person name="Shapir N."/>
            <person name="Daugherty S.C."/>
            <person name="DeBoy R.T."/>
            <person name="Emerson J.B."/>
            <person name="Shvartzbeyn A."/>
            <person name="Radune D."/>
            <person name="Vamathevan J."/>
            <person name="Riggs F."/>
            <person name="Grinberg V."/>
            <person name="Khouri H."/>
            <person name="Wackett L.P."/>
            <person name="Nelson K.E."/>
            <person name="Sadowsky M.J."/>
        </authorList>
    </citation>
    <scope>NUCLEOTIDE SEQUENCE [LARGE SCALE GENOMIC DNA]</scope>
    <source>
        <strain evidence="3 4">TC1</strain>
    </source>
</reference>
<dbReference type="HOGENOM" id="CLU_617929_0_0_11"/>
<keyword evidence="2" id="KW-1133">Transmembrane helix</keyword>
<dbReference type="KEGG" id="aau:AAur_4117"/>
<evidence type="ECO:0000256" key="2">
    <source>
        <dbReference type="SAM" id="Phobius"/>
    </source>
</evidence>
<evidence type="ECO:0000256" key="1">
    <source>
        <dbReference type="SAM" id="MobiDB-lite"/>
    </source>
</evidence>
<evidence type="ECO:0000313" key="3">
    <source>
        <dbReference type="EMBL" id="ABM08424.1"/>
    </source>
</evidence>
<dbReference type="Proteomes" id="UP000000637">
    <property type="component" value="Chromosome"/>
</dbReference>
<keyword evidence="4" id="KW-1185">Reference proteome</keyword>
<dbReference type="STRING" id="290340.AAur_4117"/>
<name>A1RC22_PAEAT</name>
<feature type="region of interest" description="Disordered" evidence="1">
    <location>
        <begin position="410"/>
        <end position="444"/>
    </location>
</feature>
<dbReference type="eggNOG" id="ENOG5033ZIQ">
    <property type="taxonomic scope" value="Bacteria"/>
</dbReference>
<protein>
    <submittedName>
        <fullName evidence="3">Regulatory protein, araC family signature</fullName>
    </submittedName>
</protein>
<accession>A1RC22</accession>
<feature type="transmembrane region" description="Helical" evidence="2">
    <location>
        <begin position="214"/>
        <end position="230"/>
    </location>
</feature>
<feature type="transmembrane region" description="Helical" evidence="2">
    <location>
        <begin position="134"/>
        <end position="153"/>
    </location>
</feature>
<feature type="transmembrane region" description="Helical" evidence="2">
    <location>
        <begin position="258"/>
        <end position="276"/>
    </location>
</feature>
<feature type="transmembrane region" description="Helical" evidence="2">
    <location>
        <begin position="186"/>
        <end position="207"/>
    </location>
</feature>
<dbReference type="EMBL" id="CP000474">
    <property type="protein sequence ID" value="ABM08424.1"/>
    <property type="molecule type" value="Genomic_DNA"/>
</dbReference>
<keyword evidence="2" id="KW-0472">Membrane</keyword>
<keyword evidence="2" id="KW-0812">Transmembrane</keyword>
<organism evidence="3 4">
    <name type="scientific">Paenarthrobacter aurescens (strain TC1)</name>
    <dbReference type="NCBI Taxonomy" id="290340"/>
    <lineage>
        <taxon>Bacteria</taxon>
        <taxon>Bacillati</taxon>
        <taxon>Actinomycetota</taxon>
        <taxon>Actinomycetes</taxon>
        <taxon>Micrococcales</taxon>
        <taxon>Micrococcaceae</taxon>
        <taxon>Paenarthrobacter</taxon>
    </lineage>
</organism>
<sequence length="444" mass="48107">MSTLIIWIGLSLVVSVVFVRRMHVVLAAVIVVRILVPGVVQNEIMPGLHPSTYLFLCFVLVQLAFAPSIFGRVIRSAGVWPQAILGGIAAVMMTDVGNPGSAGLLDTTMFVLGIVWAPYYVFVFMRYSLRSIPGAGIVFLVTFTLLALVEAALSQLQVATGRTIVWESDFSKITYLTGKLSELGSAIGTFGHGIQVGVFFAATIPLLSLIRSMLLRFTLAAVLLVTVPLAYGRMGLILTVIGFVFLVISGGRKVLRTVLFATVVSIALLASIQGIAGEKLLQKFEDDNGSAALRVAAFDWFWEHTGEFLVGGYPGSRDLKGEGTLGSSLENGYFMMALMFGILVVAAFFIFMVYLLLSQIDIKERESWPGVASAALITIAINGYSSIGGNSIDIHLFWFVLAMASYRSSRRNPRVKGDPSGDLLTRHLAPDDSPTFPPRRVLTR</sequence>
<dbReference type="RefSeq" id="WP_011776708.1">
    <property type="nucleotide sequence ID" value="NC_008711.1"/>
</dbReference>
<feature type="transmembrane region" description="Helical" evidence="2">
    <location>
        <begin position="77"/>
        <end position="96"/>
    </location>
</feature>
<feature type="compositionally biased region" description="Basic and acidic residues" evidence="1">
    <location>
        <begin position="415"/>
        <end position="430"/>
    </location>
</feature>
<gene>
    <name evidence="3" type="ordered locus">AAur_4117</name>
</gene>